<dbReference type="PANTHER" id="PTHR43963">
    <property type="entry name" value="CARBONYL REDUCTASE 1-RELATED"/>
    <property type="match status" value="1"/>
</dbReference>
<dbReference type="PRINTS" id="PR00081">
    <property type="entry name" value="GDHRDH"/>
</dbReference>
<dbReference type="Proteomes" id="UP000800038">
    <property type="component" value="Unassembled WGS sequence"/>
</dbReference>
<reference evidence="5" key="1">
    <citation type="journal article" date="2020" name="Stud. Mycol.">
        <title>101 Dothideomycetes genomes: a test case for predicting lifestyles and emergence of pathogens.</title>
        <authorList>
            <person name="Haridas S."/>
            <person name="Albert R."/>
            <person name="Binder M."/>
            <person name="Bloem J."/>
            <person name="Labutti K."/>
            <person name="Salamov A."/>
            <person name="Andreopoulos B."/>
            <person name="Baker S."/>
            <person name="Barry K."/>
            <person name="Bills G."/>
            <person name="Bluhm B."/>
            <person name="Cannon C."/>
            <person name="Castanera R."/>
            <person name="Culley D."/>
            <person name="Daum C."/>
            <person name="Ezra D."/>
            <person name="Gonzalez J."/>
            <person name="Henrissat B."/>
            <person name="Kuo A."/>
            <person name="Liang C."/>
            <person name="Lipzen A."/>
            <person name="Lutzoni F."/>
            <person name="Magnuson J."/>
            <person name="Mondo S."/>
            <person name="Nolan M."/>
            <person name="Ohm R."/>
            <person name="Pangilinan J."/>
            <person name="Park H.-J."/>
            <person name="Ramirez L."/>
            <person name="Alfaro M."/>
            <person name="Sun H."/>
            <person name="Tritt A."/>
            <person name="Yoshinaga Y."/>
            <person name="Zwiers L.-H."/>
            <person name="Turgeon B."/>
            <person name="Goodwin S."/>
            <person name="Spatafora J."/>
            <person name="Crous P."/>
            <person name="Grigoriev I."/>
        </authorList>
    </citation>
    <scope>NUCLEOTIDE SEQUENCE</scope>
    <source>
        <strain evidence="5">CBS 161.51</strain>
    </source>
</reference>
<evidence type="ECO:0000313" key="5">
    <source>
        <dbReference type="EMBL" id="KAF1938123.1"/>
    </source>
</evidence>
<evidence type="ECO:0000313" key="6">
    <source>
        <dbReference type="Proteomes" id="UP000800038"/>
    </source>
</evidence>
<keyword evidence="2" id="KW-0521">NADP</keyword>
<dbReference type="SUPFAM" id="SSF51735">
    <property type="entry name" value="NAD(P)-binding Rossmann-fold domains"/>
    <property type="match status" value="1"/>
</dbReference>
<dbReference type="PANTHER" id="PTHR43963:SF6">
    <property type="entry name" value="CHAIN DEHYDROGENASE FAMILY PROTEIN, PUTATIVE (AFU_ORTHOLOGUE AFUA_3G15350)-RELATED"/>
    <property type="match status" value="1"/>
</dbReference>
<dbReference type="AlphaFoldDB" id="A0A6A5SDP8"/>
<dbReference type="Pfam" id="PF00106">
    <property type="entry name" value="adh_short"/>
    <property type="match status" value="2"/>
</dbReference>
<keyword evidence="3" id="KW-0560">Oxidoreductase</keyword>
<evidence type="ECO:0000256" key="4">
    <source>
        <dbReference type="RuleBase" id="RU000363"/>
    </source>
</evidence>
<evidence type="ECO:0000256" key="3">
    <source>
        <dbReference type="ARBA" id="ARBA00023002"/>
    </source>
</evidence>
<dbReference type="Gene3D" id="3.40.50.720">
    <property type="entry name" value="NAD(P)-binding Rossmann-like Domain"/>
    <property type="match status" value="1"/>
</dbReference>
<evidence type="ECO:0000256" key="1">
    <source>
        <dbReference type="ARBA" id="ARBA00006484"/>
    </source>
</evidence>
<keyword evidence="6" id="KW-1185">Reference proteome</keyword>
<comment type="similarity">
    <text evidence="1 4">Belongs to the short-chain dehydrogenases/reductases (SDR) family.</text>
</comment>
<dbReference type="InterPro" id="IPR002347">
    <property type="entry name" value="SDR_fam"/>
</dbReference>
<organism evidence="5 6">
    <name type="scientific">Clathrospora elynae</name>
    <dbReference type="NCBI Taxonomy" id="706981"/>
    <lineage>
        <taxon>Eukaryota</taxon>
        <taxon>Fungi</taxon>
        <taxon>Dikarya</taxon>
        <taxon>Ascomycota</taxon>
        <taxon>Pezizomycotina</taxon>
        <taxon>Dothideomycetes</taxon>
        <taxon>Pleosporomycetidae</taxon>
        <taxon>Pleosporales</taxon>
        <taxon>Diademaceae</taxon>
        <taxon>Clathrospora</taxon>
    </lineage>
</organism>
<dbReference type="GO" id="GO:0016491">
    <property type="term" value="F:oxidoreductase activity"/>
    <property type="evidence" value="ECO:0007669"/>
    <property type="project" value="UniProtKB-KW"/>
</dbReference>
<dbReference type="InterPro" id="IPR036291">
    <property type="entry name" value="NAD(P)-bd_dom_sf"/>
</dbReference>
<dbReference type="OrthoDB" id="1933717at2759"/>
<dbReference type="EMBL" id="ML976114">
    <property type="protein sequence ID" value="KAF1938123.1"/>
    <property type="molecule type" value="Genomic_DNA"/>
</dbReference>
<proteinExistence type="inferred from homology"/>
<sequence>MSYSKVGVVTGANKGIGLAIVRQLALQYPKSPLNNGPFLIYLTARDKGRGEAAIKDLEQDAQLKKARALKADGGLAEIKFHELDITDSSSIKSLADHLKQAHSDGIDFVVNNAGIAMDGFDANIVKTTLDCNYYKTLEACHAFLPLLKSTGRIVNVASMSGHLNKYSDDIRNRFLASKTEDDVSSIMKDFATAVEAGKEKDAGFPSAAYAVSKAGLIGGTRALARTAKEKGSGVLINCCCPGYVNTDMSKGNGTKTPDEGAQTPVLLAIQDIQGKTGTFWQSEKEIEW</sequence>
<accession>A0A6A5SDP8</accession>
<evidence type="ECO:0000256" key="2">
    <source>
        <dbReference type="ARBA" id="ARBA00022857"/>
    </source>
</evidence>
<name>A0A6A5SDP8_9PLEO</name>
<gene>
    <name evidence="5" type="ORF">EJ02DRAFT_384322</name>
</gene>
<protein>
    <submittedName>
        <fullName evidence="5">Carbonyl reductase</fullName>
    </submittedName>
</protein>
<dbReference type="PRINTS" id="PR00080">
    <property type="entry name" value="SDRFAMILY"/>
</dbReference>